<dbReference type="InterPro" id="IPR016174">
    <property type="entry name" value="Di-haem_cyt_TM"/>
</dbReference>
<keyword evidence="3" id="KW-0560">Oxidoreductase</keyword>
<dbReference type="InterPro" id="IPR017900">
    <property type="entry name" value="4Fe4S_Fe_S_CS"/>
</dbReference>
<organism evidence="9 10">
    <name type="scientific">Candidatus Muproteobacteria bacterium RIFCSPHIGHO2_01_FULL_65_16</name>
    <dbReference type="NCBI Taxonomy" id="1817764"/>
    <lineage>
        <taxon>Bacteria</taxon>
        <taxon>Pseudomonadati</taxon>
        <taxon>Pseudomonadota</taxon>
        <taxon>Candidatus Muproteobacteria</taxon>
    </lineage>
</organism>
<dbReference type="SUPFAM" id="SSF81342">
    <property type="entry name" value="Transmembrane di-heme cytochromes"/>
    <property type="match status" value="1"/>
</dbReference>
<keyword evidence="6" id="KW-1133">Transmembrane helix</keyword>
<dbReference type="PROSITE" id="PS00198">
    <property type="entry name" value="4FE4S_FER_1"/>
    <property type="match status" value="2"/>
</dbReference>
<comment type="subunit">
    <text evidence="1">The main subunits of complex b-c1 are: cytochrome b, cytochrome c1 and the Rieske protein.</text>
</comment>
<feature type="transmembrane region" description="Helical" evidence="6">
    <location>
        <begin position="31"/>
        <end position="56"/>
    </location>
</feature>
<dbReference type="InterPro" id="IPR003813">
    <property type="entry name" value="MvhD/FlpD"/>
</dbReference>
<dbReference type="PANTHER" id="PTHR19271:SF16">
    <property type="entry name" value="CYTOCHROME B"/>
    <property type="match status" value="1"/>
</dbReference>
<evidence type="ECO:0000256" key="5">
    <source>
        <dbReference type="ARBA" id="ARBA00023014"/>
    </source>
</evidence>
<dbReference type="GO" id="GO:0016020">
    <property type="term" value="C:membrane"/>
    <property type="evidence" value="ECO:0007669"/>
    <property type="project" value="InterPro"/>
</dbReference>
<dbReference type="GO" id="GO:0051536">
    <property type="term" value="F:iron-sulfur cluster binding"/>
    <property type="evidence" value="ECO:0007669"/>
    <property type="project" value="UniProtKB-KW"/>
</dbReference>
<dbReference type="Proteomes" id="UP000179360">
    <property type="component" value="Unassembled WGS sequence"/>
</dbReference>
<dbReference type="InterPro" id="IPR017896">
    <property type="entry name" value="4Fe4S_Fe-S-bd"/>
</dbReference>
<dbReference type="EMBL" id="MFSY01000013">
    <property type="protein sequence ID" value="OGI47648.1"/>
    <property type="molecule type" value="Genomic_DNA"/>
</dbReference>
<keyword evidence="6" id="KW-0812">Transmembrane</keyword>
<feature type="transmembrane region" description="Helical" evidence="6">
    <location>
        <begin position="178"/>
        <end position="199"/>
    </location>
</feature>
<keyword evidence="4" id="KW-0408">Iron</keyword>
<feature type="domain" description="4Fe-4S ferredoxin-type" evidence="8">
    <location>
        <begin position="293"/>
        <end position="322"/>
    </location>
</feature>
<feature type="domain" description="4Fe-4S ferredoxin-type" evidence="8">
    <location>
        <begin position="330"/>
        <end position="358"/>
    </location>
</feature>
<evidence type="ECO:0000259" key="7">
    <source>
        <dbReference type="PROSITE" id="PS51002"/>
    </source>
</evidence>
<dbReference type="PROSITE" id="PS51379">
    <property type="entry name" value="4FE4S_FER_2"/>
    <property type="match status" value="2"/>
</dbReference>
<keyword evidence="2" id="KW-0479">Metal-binding</keyword>
<comment type="caution">
    <text evidence="9">The sequence shown here is derived from an EMBL/GenBank/DDBJ whole genome shotgun (WGS) entry which is preliminary data.</text>
</comment>
<sequence length="520" mass="58024">MIRRFQLAGQRAWLRMEGALSAVFGPALNPFYFLGGIAYFLLWVLVASGFYVYFFFDTGVVLGYQSLEDLTRKQPYLGGVLRSLHHYAADGMVLAMTLHLLREFFMDRYRNFRWFSWVTGVPLLWLVYASGIGGYWQVWDRLAQFIAIGTAEWFDYFPIFGEPLVRNFLEDGGVSDRFFSLLAFAHIGIPLLLMVFLWVHTQRITRAVAAPPAPVALGILLALVALSLIKPILSHAAADLGAVPNNLKFDWFYLAVYPLLYIWSPGAVWALTGGFTLLLFLLPWLPPRMHQEPIVEVHLDNCNGCGNCVADCPYAALSLEPRTDGRRFVHEAVLRPDLCASCGVCVGSCPYAMPFRSVGELVSGVDLPDVPVRALRATTDKAVAALAGEVRVMVFGCDHAPKIVKAPGVAYVGLRCIGMLPPSFIDYALRGSAVDGVFIIGCADCRYRRGDQWLKQRLAGERDPRLRGRVSRERVHHCSVTDIPGGRVTAHREFAEFREHLRRLPRRRVGSETGSATPRG</sequence>
<dbReference type="Gene3D" id="1.20.810.10">
    <property type="entry name" value="Cytochrome Bc1 Complex, Chain C"/>
    <property type="match status" value="1"/>
</dbReference>
<dbReference type="GO" id="GO:0022904">
    <property type="term" value="P:respiratory electron transport chain"/>
    <property type="evidence" value="ECO:0007669"/>
    <property type="project" value="InterPro"/>
</dbReference>
<dbReference type="GO" id="GO:0009055">
    <property type="term" value="F:electron transfer activity"/>
    <property type="evidence" value="ECO:0007669"/>
    <property type="project" value="InterPro"/>
</dbReference>
<dbReference type="InterPro" id="IPR005797">
    <property type="entry name" value="Cyt_b/b6_N"/>
</dbReference>
<feature type="transmembrane region" description="Helical" evidence="6">
    <location>
        <begin position="211"/>
        <end position="233"/>
    </location>
</feature>
<dbReference type="InterPro" id="IPR027387">
    <property type="entry name" value="Cytb/b6-like_sf"/>
</dbReference>
<dbReference type="AlphaFoldDB" id="A0A1F6TR60"/>
<evidence type="ECO:0008006" key="11">
    <source>
        <dbReference type="Google" id="ProtNLM"/>
    </source>
</evidence>
<accession>A0A1F6TR60</accession>
<keyword evidence="6" id="KW-0472">Membrane</keyword>
<protein>
    <recommendedName>
        <fullName evidence="11">Hydrogenase iron-sulfur subunit</fullName>
    </recommendedName>
</protein>
<feature type="domain" description="Cytochrome b/b6 N-terminal region profile" evidence="7">
    <location>
        <begin position="1"/>
        <end position="213"/>
    </location>
</feature>
<dbReference type="PROSITE" id="PS51002">
    <property type="entry name" value="CYTB_NTER"/>
    <property type="match status" value="1"/>
</dbReference>
<evidence type="ECO:0000256" key="1">
    <source>
        <dbReference type="ARBA" id="ARBA00011649"/>
    </source>
</evidence>
<evidence type="ECO:0000256" key="4">
    <source>
        <dbReference type="ARBA" id="ARBA00023004"/>
    </source>
</evidence>
<dbReference type="STRING" id="1817764.A2637_02985"/>
<dbReference type="Pfam" id="PF02662">
    <property type="entry name" value="FlpD"/>
    <property type="match status" value="1"/>
</dbReference>
<proteinExistence type="predicted"/>
<dbReference type="GO" id="GO:0016491">
    <property type="term" value="F:oxidoreductase activity"/>
    <property type="evidence" value="ECO:0007669"/>
    <property type="project" value="UniProtKB-KW"/>
</dbReference>
<evidence type="ECO:0000259" key="8">
    <source>
        <dbReference type="PROSITE" id="PS51379"/>
    </source>
</evidence>
<feature type="transmembrane region" description="Helical" evidence="6">
    <location>
        <begin position="114"/>
        <end position="136"/>
    </location>
</feature>
<dbReference type="Pfam" id="PF12838">
    <property type="entry name" value="Fer4_7"/>
    <property type="match status" value="1"/>
</dbReference>
<dbReference type="Gene3D" id="3.30.70.20">
    <property type="match status" value="1"/>
</dbReference>
<dbReference type="SUPFAM" id="SSF54862">
    <property type="entry name" value="4Fe-4S ferredoxins"/>
    <property type="match status" value="1"/>
</dbReference>
<evidence type="ECO:0000256" key="3">
    <source>
        <dbReference type="ARBA" id="ARBA00023002"/>
    </source>
</evidence>
<evidence type="ECO:0000313" key="9">
    <source>
        <dbReference type="EMBL" id="OGI47648.1"/>
    </source>
</evidence>
<dbReference type="Pfam" id="PF00033">
    <property type="entry name" value="Cytochrome_B"/>
    <property type="match status" value="1"/>
</dbReference>
<evidence type="ECO:0000256" key="6">
    <source>
        <dbReference type="SAM" id="Phobius"/>
    </source>
</evidence>
<dbReference type="PANTHER" id="PTHR19271">
    <property type="entry name" value="CYTOCHROME B"/>
    <property type="match status" value="1"/>
</dbReference>
<name>A0A1F6TR60_9PROT</name>
<evidence type="ECO:0000313" key="10">
    <source>
        <dbReference type="Proteomes" id="UP000179360"/>
    </source>
</evidence>
<evidence type="ECO:0000256" key="2">
    <source>
        <dbReference type="ARBA" id="ARBA00022723"/>
    </source>
</evidence>
<reference evidence="9 10" key="1">
    <citation type="journal article" date="2016" name="Nat. Commun.">
        <title>Thousands of microbial genomes shed light on interconnected biogeochemical processes in an aquifer system.</title>
        <authorList>
            <person name="Anantharaman K."/>
            <person name="Brown C.T."/>
            <person name="Hug L.A."/>
            <person name="Sharon I."/>
            <person name="Castelle C.J."/>
            <person name="Probst A.J."/>
            <person name="Thomas B.C."/>
            <person name="Singh A."/>
            <person name="Wilkins M.J."/>
            <person name="Karaoz U."/>
            <person name="Brodie E.L."/>
            <person name="Williams K.H."/>
            <person name="Hubbard S.S."/>
            <person name="Banfield J.F."/>
        </authorList>
    </citation>
    <scope>NUCLEOTIDE SEQUENCE [LARGE SCALE GENOMIC DNA]</scope>
</reference>
<keyword evidence="5" id="KW-0411">Iron-sulfur</keyword>
<gene>
    <name evidence="9" type="ORF">A2637_02985</name>
</gene>
<dbReference type="GO" id="GO:0046872">
    <property type="term" value="F:metal ion binding"/>
    <property type="evidence" value="ECO:0007669"/>
    <property type="project" value="UniProtKB-KW"/>
</dbReference>
<feature type="transmembrane region" description="Helical" evidence="6">
    <location>
        <begin position="253"/>
        <end position="282"/>
    </location>
</feature>